<feature type="compositionally biased region" description="Low complexity" evidence="1">
    <location>
        <begin position="210"/>
        <end position="227"/>
    </location>
</feature>
<gene>
    <name evidence="2" type="ORF">Daus18300_004110</name>
</gene>
<keyword evidence="3" id="KW-1185">Reference proteome</keyword>
<feature type="region of interest" description="Disordered" evidence="1">
    <location>
        <begin position="170"/>
        <end position="231"/>
    </location>
</feature>
<name>A0ABR3XBG4_9PEZI</name>
<evidence type="ECO:0000313" key="3">
    <source>
        <dbReference type="Proteomes" id="UP001583177"/>
    </source>
</evidence>
<comment type="caution">
    <text evidence="2">The sequence shown here is derived from an EMBL/GenBank/DDBJ whole genome shotgun (WGS) entry which is preliminary data.</text>
</comment>
<proteinExistence type="predicted"/>
<organism evidence="2 3">
    <name type="scientific">Diaporthe australafricana</name>
    <dbReference type="NCBI Taxonomy" id="127596"/>
    <lineage>
        <taxon>Eukaryota</taxon>
        <taxon>Fungi</taxon>
        <taxon>Dikarya</taxon>
        <taxon>Ascomycota</taxon>
        <taxon>Pezizomycotina</taxon>
        <taxon>Sordariomycetes</taxon>
        <taxon>Sordariomycetidae</taxon>
        <taxon>Diaporthales</taxon>
        <taxon>Diaporthaceae</taxon>
        <taxon>Diaporthe</taxon>
    </lineage>
</organism>
<evidence type="ECO:0000256" key="1">
    <source>
        <dbReference type="SAM" id="MobiDB-lite"/>
    </source>
</evidence>
<feature type="region of interest" description="Disordered" evidence="1">
    <location>
        <begin position="120"/>
        <end position="144"/>
    </location>
</feature>
<reference evidence="2 3" key="1">
    <citation type="journal article" date="2024" name="IMA Fungus">
        <title>IMA Genome - F19 : A genome assembly and annotation guide to empower mycologists, including annotated draft genome sequences of Ceratocystis pirilliformis, Diaporthe australafricana, Fusarium ophioides, Paecilomyces lecythidis, and Sporothrix stenoceras.</title>
        <authorList>
            <person name="Aylward J."/>
            <person name="Wilson A.M."/>
            <person name="Visagie C.M."/>
            <person name="Spraker J."/>
            <person name="Barnes I."/>
            <person name="Buitendag C."/>
            <person name="Ceriani C."/>
            <person name="Del Mar Angel L."/>
            <person name="du Plessis D."/>
            <person name="Fuchs T."/>
            <person name="Gasser K."/>
            <person name="Kramer D."/>
            <person name="Li W."/>
            <person name="Munsamy K."/>
            <person name="Piso A."/>
            <person name="Price J.L."/>
            <person name="Sonnekus B."/>
            <person name="Thomas C."/>
            <person name="van der Nest A."/>
            <person name="van Dijk A."/>
            <person name="van Heerden A."/>
            <person name="van Vuuren N."/>
            <person name="Yilmaz N."/>
            <person name="Duong T.A."/>
            <person name="van der Merwe N.A."/>
            <person name="Wingfield M.J."/>
            <person name="Wingfield B.D."/>
        </authorList>
    </citation>
    <scope>NUCLEOTIDE SEQUENCE [LARGE SCALE GENOMIC DNA]</scope>
    <source>
        <strain evidence="2 3">CMW 18300</strain>
    </source>
</reference>
<accession>A0ABR3XBG4</accession>
<protein>
    <submittedName>
        <fullName evidence="2">Uncharacterized protein</fullName>
    </submittedName>
</protein>
<feature type="compositionally biased region" description="Polar residues" evidence="1">
    <location>
        <begin position="120"/>
        <end position="137"/>
    </location>
</feature>
<dbReference type="Proteomes" id="UP001583177">
    <property type="component" value="Unassembled WGS sequence"/>
</dbReference>
<sequence length="300" mass="32477">MSARVNLMAMNSPMQPRAPASPISAPSTPILASPSTHWQQNMVQENRSMLLSGMSPSQASSVGAVPTRKLSAPVEAIQRQRRHTAILLQPDMLQAWGHVYFGDPTKADVFVAPSALRRLSGTQQPDSAGESNGQSNRLVIRARVRPKGRERKPFLIARSFNMDGLRATLPSPATSVPSPRRHAVAPLSPDTVYSPRPATLPLAPSRRRSTVTSSSPMSSRASHQQRSSSKEVPIHLPYARAYLPALAAVMLSGHVKTGDTIDLPMPHPEAWTQTVAYAYTGRGQVTEAMRQNVLHLGGLV</sequence>
<evidence type="ECO:0000313" key="2">
    <source>
        <dbReference type="EMBL" id="KAL1872969.1"/>
    </source>
</evidence>
<dbReference type="EMBL" id="JAWRVE010000027">
    <property type="protein sequence ID" value="KAL1872969.1"/>
    <property type="molecule type" value="Genomic_DNA"/>
</dbReference>